<sequence>MEAGAEASPQQHSRRKPVLHGLEDQKKLLRPDGSLLSGIEKPLDHPEPGSQSSPGCIEHMFKEEYAPQRLVLCTKKK</sequence>
<keyword evidence="3" id="KW-1185">Reference proteome</keyword>
<gene>
    <name evidence="2" type="ORF">JOB18_034873</name>
</gene>
<dbReference type="Proteomes" id="UP000693946">
    <property type="component" value="Linkage Group LG7"/>
</dbReference>
<feature type="compositionally biased region" description="Basic and acidic residues" evidence="1">
    <location>
        <begin position="21"/>
        <end position="30"/>
    </location>
</feature>
<dbReference type="AlphaFoldDB" id="A0AAV6Q392"/>
<feature type="region of interest" description="Disordered" evidence="1">
    <location>
        <begin position="1"/>
        <end position="56"/>
    </location>
</feature>
<evidence type="ECO:0000313" key="3">
    <source>
        <dbReference type="Proteomes" id="UP000693946"/>
    </source>
</evidence>
<comment type="caution">
    <text evidence="2">The sequence shown here is derived from an EMBL/GenBank/DDBJ whole genome shotgun (WGS) entry which is preliminary data.</text>
</comment>
<protein>
    <submittedName>
        <fullName evidence="2">Uncharacterized protein</fullName>
    </submittedName>
</protein>
<evidence type="ECO:0000256" key="1">
    <source>
        <dbReference type="SAM" id="MobiDB-lite"/>
    </source>
</evidence>
<dbReference type="EMBL" id="JAGKHQ010000019">
    <property type="protein sequence ID" value="KAG7482943.1"/>
    <property type="molecule type" value="Genomic_DNA"/>
</dbReference>
<organism evidence="2 3">
    <name type="scientific">Solea senegalensis</name>
    <name type="common">Senegalese sole</name>
    <dbReference type="NCBI Taxonomy" id="28829"/>
    <lineage>
        <taxon>Eukaryota</taxon>
        <taxon>Metazoa</taxon>
        <taxon>Chordata</taxon>
        <taxon>Craniata</taxon>
        <taxon>Vertebrata</taxon>
        <taxon>Euteleostomi</taxon>
        <taxon>Actinopterygii</taxon>
        <taxon>Neopterygii</taxon>
        <taxon>Teleostei</taxon>
        <taxon>Neoteleostei</taxon>
        <taxon>Acanthomorphata</taxon>
        <taxon>Carangaria</taxon>
        <taxon>Pleuronectiformes</taxon>
        <taxon>Pleuronectoidei</taxon>
        <taxon>Soleidae</taxon>
        <taxon>Solea</taxon>
    </lineage>
</organism>
<accession>A0AAV6Q392</accession>
<proteinExistence type="predicted"/>
<name>A0AAV6Q392_SOLSE</name>
<evidence type="ECO:0000313" key="2">
    <source>
        <dbReference type="EMBL" id="KAG7482943.1"/>
    </source>
</evidence>
<reference evidence="2 3" key="1">
    <citation type="journal article" date="2021" name="Sci. Rep.">
        <title>Chromosome anchoring in Senegalese sole (Solea senegalensis) reveals sex-associated markers and genome rearrangements in flatfish.</title>
        <authorList>
            <person name="Guerrero-Cozar I."/>
            <person name="Gomez-Garrido J."/>
            <person name="Berbel C."/>
            <person name="Martinez-Blanch J.F."/>
            <person name="Alioto T."/>
            <person name="Claros M.G."/>
            <person name="Gagnaire P.A."/>
            <person name="Manchado M."/>
        </authorList>
    </citation>
    <scope>NUCLEOTIDE SEQUENCE [LARGE SCALE GENOMIC DNA]</scope>
    <source>
        <strain evidence="2">Sse05_10M</strain>
    </source>
</reference>